<keyword evidence="2" id="KW-1185">Reference proteome</keyword>
<evidence type="ECO:0000313" key="1">
    <source>
        <dbReference type="EMBL" id="GIX76227.1"/>
    </source>
</evidence>
<dbReference type="AlphaFoldDB" id="A0AAV4MY32"/>
<gene>
    <name evidence="1" type="ORF">CEXT_640881</name>
</gene>
<comment type="caution">
    <text evidence="1">The sequence shown here is derived from an EMBL/GenBank/DDBJ whole genome shotgun (WGS) entry which is preliminary data.</text>
</comment>
<accession>A0AAV4MY32</accession>
<name>A0AAV4MY32_CAEEX</name>
<evidence type="ECO:0000313" key="2">
    <source>
        <dbReference type="Proteomes" id="UP001054945"/>
    </source>
</evidence>
<dbReference type="Proteomes" id="UP001054945">
    <property type="component" value="Unassembled WGS sequence"/>
</dbReference>
<reference evidence="1 2" key="1">
    <citation type="submission" date="2021-06" db="EMBL/GenBank/DDBJ databases">
        <title>Caerostris extrusa draft genome.</title>
        <authorList>
            <person name="Kono N."/>
            <person name="Arakawa K."/>
        </authorList>
    </citation>
    <scope>NUCLEOTIDE SEQUENCE [LARGE SCALE GENOMIC DNA]</scope>
</reference>
<protein>
    <submittedName>
        <fullName evidence="1">Uncharacterized protein</fullName>
    </submittedName>
</protein>
<proteinExistence type="predicted"/>
<dbReference type="EMBL" id="BPLR01002655">
    <property type="protein sequence ID" value="GIX76227.1"/>
    <property type="molecule type" value="Genomic_DNA"/>
</dbReference>
<organism evidence="1 2">
    <name type="scientific">Caerostris extrusa</name>
    <name type="common">Bark spider</name>
    <name type="synonym">Caerostris bankana</name>
    <dbReference type="NCBI Taxonomy" id="172846"/>
    <lineage>
        <taxon>Eukaryota</taxon>
        <taxon>Metazoa</taxon>
        <taxon>Ecdysozoa</taxon>
        <taxon>Arthropoda</taxon>
        <taxon>Chelicerata</taxon>
        <taxon>Arachnida</taxon>
        <taxon>Araneae</taxon>
        <taxon>Araneomorphae</taxon>
        <taxon>Entelegynae</taxon>
        <taxon>Araneoidea</taxon>
        <taxon>Araneidae</taxon>
        <taxon>Caerostris</taxon>
    </lineage>
</organism>
<sequence>MVFRFSFRRPDISSRLLMLLPWENDVSCKKRFSAIDVIWRNTYCLEWGWISYASLNPPGAPQFLEYLPKYDSRRRNNCARRGRSLVFLHIDCNKSSLMQKYAF</sequence>